<dbReference type="SUPFAM" id="SSF55961">
    <property type="entry name" value="Bet v1-like"/>
    <property type="match status" value="1"/>
</dbReference>
<feature type="compositionally biased region" description="Low complexity" evidence="1">
    <location>
        <begin position="387"/>
        <end position="398"/>
    </location>
</feature>
<sequence>MKFPLPRCPFPPVHLTPEYAEQLELLIQSLLDQTVAEYQEFVQVRNRVVDKAKWKHLKTRENMHVYRAIGDHSDDQHMNSHELLLDASSASAMPVSRMNMKGGTRLLGVGSIVGNLADLLYCAVTHTEDEMQIRTSYVPDECVDWRVIYTLSAATQENPFKIHAIKYHVKAAPGAASMVVRPRDFVMLDCVGQMDLPNGERVGYIIYHSVDIPGCEPTEGLVRGQCSATYILRARPGNSVEVYMRSISEMGGNMNDSIAATSIANALISSWKMPWGGQNKKLAWMLKQRRKQGGKKPAKSDKSDRCQLCAKSYSLMRAATCCELCRERVCTSCLTVRKISHVRPARELVQISTGFCKNCITQASRLDATEIAIQEFVPKGLAHLSSSTANSSVSSNGSFDGTRSPAPYNHPSNGSDSWSATPVSQMQHIDPNNIHIETEEEWERQYQRNALGLTRSSGEDSIVSQPSPAGVDPHKMQMMMQMNQLRLAAEQTYQITKENARAMNNTVQIVE</sequence>
<dbReference type="CDD" id="cd00065">
    <property type="entry name" value="FYVE_like_SF"/>
    <property type="match status" value="1"/>
</dbReference>
<evidence type="ECO:0008006" key="4">
    <source>
        <dbReference type="Google" id="ProtNLM"/>
    </source>
</evidence>
<dbReference type="InterPro" id="IPR011011">
    <property type="entry name" value="Znf_FYVE_PHD"/>
</dbReference>
<dbReference type="EMBL" id="SPLM01000001">
    <property type="protein sequence ID" value="TMW69816.1"/>
    <property type="molecule type" value="Genomic_DNA"/>
</dbReference>
<dbReference type="OrthoDB" id="103893at2759"/>
<accession>A0A8K1CTY7</accession>
<dbReference type="Gene3D" id="3.30.530.20">
    <property type="match status" value="1"/>
</dbReference>
<dbReference type="SUPFAM" id="SSF57903">
    <property type="entry name" value="FYVE/PHD zinc finger"/>
    <property type="match status" value="1"/>
</dbReference>
<name>A0A8K1CTY7_PYTOL</name>
<dbReference type="AlphaFoldDB" id="A0A8K1CTY7"/>
<dbReference type="PANTHER" id="PTHR13510:SF44">
    <property type="entry name" value="RABENOSYN-5"/>
    <property type="match status" value="1"/>
</dbReference>
<reference evidence="2" key="1">
    <citation type="submission" date="2019-03" db="EMBL/GenBank/DDBJ databases">
        <title>Long read genome sequence of the mycoparasitic Pythium oligandrum ATCC 38472 isolated from sugarbeet rhizosphere.</title>
        <authorList>
            <person name="Gaulin E."/>
        </authorList>
    </citation>
    <scope>NUCLEOTIDE SEQUENCE</scope>
    <source>
        <strain evidence="2">ATCC 38472_TT</strain>
    </source>
</reference>
<dbReference type="Proteomes" id="UP000794436">
    <property type="component" value="Unassembled WGS sequence"/>
</dbReference>
<feature type="compositionally biased region" description="Polar residues" evidence="1">
    <location>
        <begin position="410"/>
        <end position="423"/>
    </location>
</feature>
<proteinExistence type="predicted"/>
<evidence type="ECO:0000256" key="1">
    <source>
        <dbReference type="SAM" id="MobiDB-lite"/>
    </source>
</evidence>
<evidence type="ECO:0000313" key="2">
    <source>
        <dbReference type="EMBL" id="TMW69816.1"/>
    </source>
</evidence>
<dbReference type="PANTHER" id="PTHR13510">
    <property type="entry name" value="FYVE-FINGER-CONTAINING RAB5 EFFECTOR PROTEIN RABENOSYN-5-RELATED"/>
    <property type="match status" value="1"/>
</dbReference>
<evidence type="ECO:0000313" key="3">
    <source>
        <dbReference type="Proteomes" id="UP000794436"/>
    </source>
</evidence>
<protein>
    <recommendedName>
        <fullName evidence="4">FYVE-type domain-containing protein</fullName>
    </recommendedName>
</protein>
<gene>
    <name evidence="2" type="ORF">Poli38472_001972</name>
</gene>
<organism evidence="2 3">
    <name type="scientific">Pythium oligandrum</name>
    <name type="common">Mycoparasitic fungus</name>
    <dbReference type="NCBI Taxonomy" id="41045"/>
    <lineage>
        <taxon>Eukaryota</taxon>
        <taxon>Sar</taxon>
        <taxon>Stramenopiles</taxon>
        <taxon>Oomycota</taxon>
        <taxon>Peronosporomycetes</taxon>
        <taxon>Pythiales</taxon>
        <taxon>Pythiaceae</taxon>
        <taxon>Pythium</taxon>
    </lineage>
</organism>
<dbReference type="InterPro" id="IPR023393">
    <property type="entry name" value="START-like_dom_sf"/>
</dbReference>
<dbReference type="InterPro" id="IPR052727">
    <property type="entry name" value="Rab4/Rab5_effector"/>
</dbReference>
<keyword evidence="3" id="KW-1185">Reference proteome</keyword>
<feature type="region of interest" description="Disordered" evidence="1">
    <location>
        <begin position="387"/>
        <end position="423"/>
    </location>
</feature>
<comment type="caution">
    <text evidence="2">The sequence shown here is derived from an EMBL/GenBank/DDBJ whole genome shotgun (WGS) entry which is preliminary data.</text>
</comment>